<sequence>MEYILNLTAMTILFAVISGFVIYIAMLIMARFEFILTYCQQNHVRAIMRGEDFDHFIENIKGQKVDDDGAAEPATDGDKDDPRDQQGFWGWLLKKMGMYWVGLPPRNVLKFRLRWNKYTKVGGTGSNDYALEPRDETVGSILFQTVYPVEIREVELTGNIKVNFLLLVTVEVKNFFRAFFGILPTGNFINFLTSTIQTGAKETGGKISFDDLRNEFKENKSSFEEHLKKTRNELLLREIGHEIVSVQFVAYQEISDEEVKKALRAKEIAKLNAEGVREKAEGERDAKKTVAEGEAYHLKIVGKEMEDNPRAAELRRLQAIENSNLVTPGGGGDNLLFNIPVSPKKEKED</sequence>
<dbReference type="Proteomes" id="UP000177195">
    <property type="component" value="Unassembled WGS sequence"/>
</dbReference>
<dbReference type="EMBL" id="MFVN01000040">
    <property type="protein sequence ID" value="OGI96407.1"/>
    <property type="molecule type" value="Genomic_DNA"/>
</dbReference>
<evidence type="ECO:0000313" key="2">
    <source>
        <dbReference type="EMBL" id="OGI96407.1"/>
    </source>
</evidence>
<evidence type="ECO:0008006" key="4">
    <source>
        <dbReference type="Google" id="ProtNLM"/>
    </source>
</evidence>
<gene>
    <name evidence="2" type="ORF">A3I25_00030</name>
</gene>
<reference evidence="2 3" key="1">
    <citation type="journal article" date="2016" name="Nat. Commun.">
        <title>Thousands of microbial genomes shed light on interconnected biogeochemical processes in an aquifer system.</title>
        <authorList>
            <person name="Anantharaman K."/>
            <person name="Brown C.T."/>
            <person name="Hug L.A."/>
            <person name="Sharon I."/>
            <person name="Castelle C.J."/>
            <person name="Probst A.J."/>
            <person name="Thomas B.C."/>
            <person name="Singh A."/>
            <person name="Wilkins M.J."/>
            <person name="Karaoz U."/>
            <person name="Brodie E.L."/>
            <person name="Williams K.H."/>
            <person name="Hubbard S.S."/>
            <person name="Banfield J.F."/>
        </authorList>
    </citation>
    <scope>NUCLEOTIDE SEQUENCE [LARGE SCALE GENOMIC DNA]</scope>
</reference>
<comment type="caution">
    <text evidence="2">The sequence shown here is derived from an EMBL/GenBank/DDBJ whole genome shotgun (WGS) entry which is preliminary data.</text>
</comment>
<proteinExistence type="predicted"/>
<evidence type="ECO:0000256" key="1">
    <source>
        <dbReference type="SAM" id="Phobius"/>
    </source>
</evidence>
<feature type="transmembrane region" description="Helical" evidence="1">
    <location>
        <begin position="12"/>
        <end position="32"/>
    </location>
</feature>
<protein>
    <recommendedName>
        <fullName evidence="4">Band 7 domain-containing protein</fullName>
    </recommendedName>
</protein>
<keyword evidence="1" id="KW-1133">Transmembrane helix</keyword>
<accession>A0A1F6XQK7</accession>
<name>A0A1F6XQK7_9BACT</name>
<evidence type="ECO:0000313" key="3">
    <source>
        <dbReference type="Proteomes" id="UP000177195"/>
    </source>
</evidence>
<keyword evidence="1" id="KW-0812">Transmembrane</keyword>
<dbReference type="AlphaFoldDB" id="A0A1F6XQK7"/>
<keyword evidence="1" id="KW-0472">Membrane</keyword>
<organism evidence="2 3">
    <name type="scientific">Candidatus Nomurabacteria bacterium RIFCSPLOWO2_02_FULL_42_17</name>
    <dbReference type="NCBI Taxonomy" id="1801789"/>
    <lineage>
        <taxon>Bacteria</taxon>
        <taxon>Candidatus Nomuraibacteriota</taxon>
    </lineage>
</organism>